<dbReference type="AlphaFoldDB" id="A0A2G9U0P4"/>
<dbReference type="GO" id="GO:0004573">
    <property type="term" value="F:Glc3Man9GlcNAc2 oligosaccharide glucosidase activity"/>
    <property type="evidence" value="ECO:0007669"/>
    <property type="project" value="UniProtKB-EC"/>
</dbReference>
<dbReference type="Proteomes" id="UP000230423">
    <property type="component" value="Unassembled WGS sequence"/>
</dbReference>
<comment type="subcellular location">
    <subcellularLocation>
        <location evidence="1">Endoplasmic reticulum membrane</location>
        <topology evidence="1">Single-pass type II membrane protein</topology>
    </subcellularLocation>
</comment>
<dbReference type="PANTHER" id="PTHR10412">
    <property type="entry name" value="MANNOSYL-OLIGOSACCHARIDE GLUCOSIDASE"/>
    <property type="match status" value="1"/>
</dbReference>
<protein>
    <recommendedName>
        <fullName evidence="11">mannosyl-oligosaccharide glucosidase</fullName>
        <ecNumber evidence="11">3.2.1.106</ecNumber>
    </recommendedName>
</protein>
<evidence type="ECO:0000256" key="9">
    <source>
        <dbReference type="ARBA" id="ARBA00023180"/>
    </source>
</evidence>
<name>A0A2G9U0P4_TELCI</name>
<keyword evidence="3" id="KW-0812">Transmembrane</keyword>
<dbReference type="Pfam" id="PF03200">
    <property type="entry name" value="Glyco_hydro_63"/>
    <property type="match status" value="1"/>
</dbReference>
<evidence type="ECO:0000313" key="13">
    <source>
        <dbReference type="EMBL" id="PIO63080.1"/>
    </source>
</evidence>
<evidence type="ECO:0000313" key="14">
    <source>
        <dbReference type="Proteomes" id="UP000230423"/>
    </source>
</evidence>
<organism evidence="13 14">
    <name type="scientific">Teladorsagia circumcincta</name>
    <name type="common">Brown stomach worm</name>
    <name type="synonym">Ostertagia circumcincta</name>
    <dbReference type="NCBI Taxonomy" id="45464"/>
    <lineage>
        <taxon>Eukaryota</taxon>
        <taxon>Metazoa</taxon>
        <taxon>Ecdysozoa</taxon>
        <taxon>Nematoda</taxon>
        <taxon>Chromadorea</taxon>
        <taxon>Rhabditida</taxon>
        <taxon>Rhabditina</taxon>
        <taxon>Rhabditomorpha</taxon>
        <taxon>Strongyloidea</taxon>
        <taxon>Trichostrongylidae</taxon>
        <taxon>Teladorsagia</taxon>
    </lineage>
</organism>
<dbReference type="SUPFAM" id="SSF48208">
    <property type="entry name" value="Six-hairpin glycosidases"/>
    <property type="match status" value="1"/>
</dbReference>
<dbReference type="InterPro" id="IPR004888">
    <property type="entry name" value="Glycoside_hydrolase_63"/>
</dbReference>
<dbReference type="OrthoDB" id="410058at2759"/>
<dbReference type="Gene3D" id="1.50.10.10">
    <property type="match status" value="1"/>
</dbReference>
<dbReference type="GO" id="GO:0009311">
    <property type="term" value="P:oligosaccharide metabolic process"/>
    <property type="evidence" value="ECO:0007669"/>
    <property type="project" value="InterPro"/>
</dbReference>
<evidence type="ECO:0000256" key="2">
    <source>
        <dbReference type="ARBA" id="ARBA00010833"/>
    </source>
</evidence>
<dbReference type="EC" id="3.2.1.106" evidence="11"/>
<dbReference type="GO" id="GO:0005789">
    <property type="term" value="C:endoplasmic reticulum membrane"/>
    <property type="evidence" value="ECO:0007669"/>
    <property type="project" value="UniProtKB-SubCell"/>
</dbReference>
<dbReference type="PANTHER" id="PTHR10412:SF11">
    <property type="entry name" value="MANNOSYL-OLIGOSACCHARIDE GLUCOSIDASE"/>
    <property type="match status" value="1"/>
</dbReference>
<gene>
    <name evidence="13" type="ORF">TELCIR_15337</name>
</gene>
<keyword evidence="6" id="KW-0735">Signal-anchor</keyword>
<evidence type="ECO:0000256" key="10">
    <source>
        <dbReference type="ARBA" id="ARBA00023295"/>
    </source>
</evidence>
<keyword evidence="14" id="KW-1185">Reference proteome</keyword>
<feature type="domain" description="Glycosyl hydrolase family 63 C-terminal" evidence="12">
    <location>
        <begin position="1"/>
        <end position="246"/>
    </location>
</feature>
<evidence type="ECO:0000256" key="1">
    <source>
        <dbReference type="ARBA" id="ARBA00004648"/>
    </source>
</evidence>
<evidence type="ECO:0000256" key="3">
    <source>
        <dbReference type="ARBA" id="ARBA00022692"/>
    </source>
</evidence>
<dbReference type="GO" id="GO:0006487">
    <property type="term" value="P:protein N-linked glycosylation"/>
    <property type="evidence" value="ECO:0007669"/>
    <property type="project" value="TreeGrafter"/>
</dbReference>
<dbReference type="InterPro" id="IPR012341">
    <property type="entry name" value="6hp_glycosidase-like_sf"/>
</dbReference>
<keyword evidence="4" id="KW-0378">Hydrolase</keyword>
<dbReference type="InterPro" id="IPR008928">
    <property type="entry name" value="6-hairpin_glycosidase_sf"/>
</dbReference>
<keyword evidence="8" id="KW-0472">Membrane</keyword>
<dbReference type="EMBL" id="KZ351311">
    <property type="protein sequence ID" value="PIO63080.1"/>
    <property type="molecule type" value="Genomic_DNA"/>
</dbReference>
<evidence type="ECO:0000256" key="6">
    <source>
        <dbReference type="ARBA" id="ARBA00022968"/>
    </source>
</evidence>
<keyword evidence="7" id="KW-1133">Transmembrane helix</keyword>
<accession>A0A2G9U0P4</accession>
<comment type="similarity">
    <text evidence="2">Belongs to the glycosyl hydrolase 63 family.</text>
</comment>
<evidence type="ECO:0000256" key="11">
    <source>
        <dbReference type="ARBA" id="ARBA00038888"/>
    </source>
</evidence>
<reference evidence="13 14" key="1">
    <citation type="submission" date="2015-09" db="EMBL/GenBank/DDBJ databases">
        <title>Draft genome of the parasitic nematode Teladorsagia circumcincta isolate WARC Sus (inbred).</title>
        <authorList>
            <person name="Mitreva M."/>
        </authorList>
    </citation>
    <scope>NUCLEOTIDE SEQUENCE [LARGE SCALE GENOMIC DNA]</scope>
    <source>
        <strain evidence="13 14">S</strain>
    </source>
</reference>
<sequence length="279" mass="32236">MDRLAHLFEEEKHKNKYADQASVLGDYKELIRLHWSDSKKTLDLVLLKLYLTFAQAFFDYGRHSDKLLLIKKPIPGSPEQYLVERSVVHEPKLGFVEDVYGYNSLFPLMLRLLPPESDALTHTLSSLVDPEVCNNVQSANVDILFSLFKLMWTEYGLRSISRTSPYYDARNTEHDPPYWRGYIWININYMVLSALKYYGSLPGPSQTTAQNTFLELKRNIVTNMAKEFNRTGYIWEHYDDKTGQGRAPLFSVRCCSVGARMMSSYDVIGSDDELVSHSY</sequence>
<dbReference type="InterPro" id="IPR031335">
    <property type="entry name" value="Glyco_hydro_63_C"/>
</dbReference>
<proteinExistence type="inferred from homology"/>
<keyword evidence="9" id="KW-0325">Glycoprotein</keyword>
<keyword evidence="5" id="KW-0256">Endoplasmic reticulum</keyword>
<evidence type="ECO:0000259" key="12">
    <source>
        <dbReference type="Pfam" id="PF03200"/>
    </source>
</evidence>
<evidence type="ECO:0000256" key="4">
    <source>
        <dbReference type="ARBA" id="ARBA00022801"/>
    </source>
</evidence>
<keyword evidence="10" id="KW-0326">Glycosidase</keyword>
<evidence type="ECO:0000256" key="7">
    <source>
        <dbReference type="ARBA" id="ARBA00022989"/>
    </source>
</evidence>
<evidence type="ECO:0000256" key="8">
    <source>
        <dbReference type="ARBA" id="ARBA00023136"/>
    </source>
</evidence>
<evidence type="ECO:0000256" key="5">
    <source>
        <dbReference type="ARBA" id="ARBA00022824"/>
    </source>
</evidence>